<dbReference type="VEuPathDB" id="FungiDB:PYU1_G003190"/>
<sequence>MLLEKTQEYDKRVRALRKRLALDFRPLKDTLSKGLEVLIDPEAAVYCTATVEAFCDALFNVIIKELHEEAATGVAPLDTKITVYHIQVVLRGHADFAQLLQSVESVMLVLEYFLDDATSKALYDRHLIATRDAKHLRTATDDSTSEEELIRMHARTRAEWQKREDDPFSEVDFAMVLKCVHPAFTLSYNATILLSAVIRELLNEVCDLAQVDLVQRRVPPEFYLEDIEMPISRIFHVGDAMGKQIAKTGLDCLERFRLRSRKGTTLTIRFRVFPGANAAQNFRITPQYTLNNVARETSFTQLVPQMCKKCHVDATAMAAIYRGHQVDLLSTPHMLSMPTGAIVYLVAKKWWDHTRRNEARRGLLSSLRPQDAQLKSLVEATESKVKKKMQVSPAASVSSHLYGLQLGTAVMRRDDSLDAKCMQQRSNNSNSTSSLQSVASTISSSSGTTASPMRSSTNMHAKAMPSPVAKSLALAEPKERSVFDKDNPSSSACADASEDSLSLLLKTRARNGMTMPQPHAIKPPRARQSSSDNNVMEASERDALSKMEVRLERQKSRVTVRALATKNAQLMVTLDDAWLGFAAISGGVRSMNDKVAKWKSVAAESEPQQEREMATAAAAAVSAKELEELEDELRARLDKTEELVVQTLAAKVLVAELVDQVRHLRNSQ</sequence>
<name>K3WE06_GLOUD</name>
<dbReference type="OMA" id="IRMHART"/>
<protein>
    <submittedName>
        <fullName evidence="2">Uncharacterized protein</fullName>
    </submittedName>
</protein>
<feature type="compositionally biased region" description="Polar residues" evidence="1">
    <location>
        <begin position="527"/>
        <end position="536"/>
    </location>
</feature>
<organism evidence="2 3">
    <name type="scientific">Globisporangium ultimum (strain ATCC 200006 / CBS 805.95 / DAOM BR144)</name>
    <name type="common">Pythium ultimum</name>
    <dbReference type="NCBI Taxonomy" id="431595"/>
    <lineage>
        <taxon>Eukaryota</taxon>
        <taxon>Sar</taxon>
        <taxon>Stramenopiles</taxon>
        <taxon>Oomycota</taxon>
        <taxon>Peronosporomycetes</taxon>
        <taxon>Pythiales</taxon>
        <taxon>Pythiaceae</taxon>
        <taxon>Globisporangium</taxon>
    </lineage>
</organism>
<evidence type="ECO:0000313" key="2">
    <source>
        <dbReference type="EnsemblProtists" id="PYU1_T003197"/>
    </source>
</evidence>
<dbReference type="Proteomes" id="UP000019132">
    <property type="component" value="Unassembled WGS sequence"/>
</dbReference>
<evidence type="ECO:0000313" key="3">
    <source>
        <dbReference type="Proteomes" id="UP000019132"/>
    </source>
</evidence>
<keyword evidence="3" id="KW-1185">Reference proteome</keyword>
<evidence type="ECO:0000256" key="1">
    <source>
        <dbReference type="SAM" id="MobiDB-lite"/>
    </source>
</evidence>
<reference evidence="3" key="2">
    <citation type="submission" date="2010-04" db="EMBL/GenBank/DDBJ databases">
        <authorList>
            <person name="Buell R."/>
            <person name="Hamilton J."/>
            <person name="Hostetler J."/>
        </authorList>
    </citation>
    <scope>NUCLEOTIDE SEQUENCE [LARGE SCALE GENOMIC DNA]</scope>
    <source>
        <strain evidence="3">DAOM:BR144</strain>
    </source>
</reference>
<dbReference type="InParanoid" id="K3WE06"/>
<dbReference type="EMBL" id="GL376603">
    <property type="status" value="NOT_ANNOTATED_CDS"/>
    <property type="molecule type" value="Genomic_DNA"/>
</dbReference>
<feature type="region of interest" description="Disordered" evidence="1">
    <location>
        <begin position="514"/>
        <end position="543"/>
    </location>
</feature>
<feature type="region of interest" description="Disordered" evidence="1">
    <location>
        <begin position="418"/>
        <end position="497"/>
    </location>
</feature>
<dbReference type="HOGENOM" id="CLU_446556_0_0_1"/>
<dbReference type="EnsemblProtists" id="PYU1_T003197">
    <property type="protein sequence ID" value="PYU1_T003197"/>
    <property type="gene ID" value="PYU1_G003190"/>
</dbReference>
<dbReference type="AlphaFoldDB" id="K3WE06"/>
<accession>K3WE06</accession>
<reference evidence="2" key="3">
    <citation type="submission" date="2015-02" db="UniProtKB">
        <authorList>
            <consortium name="EnsemblProtists"/>
        </authorList>
    </citation>
    <scope>IDENTIFICATION</scope>
    <source>
        <strain evidence="2">DAOM BR144</strain>
    </source>
</reference>
<dbReference type="eggNOG" id="ENOG502RW8S">
    <property type="taxonomic scope" value="Eukaryota"/>
</dbReference>
<reference evidence="3" key="1">
    <citation type="journal article" date="2010" name="Genome Biol.">
        <title>Genome sequence of the necrotrophic plant pathogen Pythium ultimum reveals original pathogenicity mechanisms and effector repertoire.</title>
        <authorList>
            <person name="Levesque C.A."/>
            <person name="Brouwer H."/>
            <person name="Cano L."/>
            <person name="Hamilton J.P."/>
            <person name="Holt C."/>
            <person name="Huitema E."/>
            <person name="Raffaele S."/>
            <person name="Robideau G.P."/>
            <person name="Thines M."/>
            <person name="Win J."/>
            <person name="Zerillo M.M."/>
            <person name="Beakes G.W."/>
            <person name="Boore J.L."/>
            <person name="Busam D."/>
            <person name="Dumas B."/>
            <person name="Ferriera S."/>
            <person name="Fuerstenberg S.I."/>
            <person name="Gachon C.M."/>
            <person name="Gaulin E."/>
            <person name="Govers F."/>
            <person name="Grenville-Briggs L."/>
            <person name="Horner N."/>
            <person name="Hostetler J."/>
            <person name="Jiang R.H."/>
            <person name="Johnson J."/>
            <person name="Krajaejun T."/>
            <person name="Lin H."/>
            <person name="Meijer H.J."/>
            <person name="Moore B."/>
            <person name="Morris P."/>
            <person name="Phuntmart V."/>
            <person name="Puiu D."/>
            <person name="Shetty J."/>
            <person name="Stajich J.E."/>
            <person name="Tripathy S."/>
            <person name="Wawra S."/>
            <person name="van West P."/>
            <person name="Whitty B.R."/>
            <person name="Coutinho P.M."/>
            <person name="Henrissat B."/>
            <person name="Martin F."/>
            <person name="Thomas P.D."/>
            <person name="Tyler B.M."/>
            <person name="De Vries R.P."/>
            <person name="Kamoun S."/>
            <person name="Yandell M."/>
            <person name="Tisserat N."/>
            <person name="Buell C.R."/>
        </authorList>
    </citation>
    <scope>NUCLEOTIDE SEQUENCE</scope>
    <source>
        <strain evidence="3">DAOM:BR144</strain>
    </source>
</reference>
<proteinExistence type="predicted"/>
<feature type="compositionally biased region" description="Low complexity" evidence="1">
    <location>
        <begin position="426"/>
        <end position="456"/>
    </location>
</feature>
<feature type="compositionally biased region" description="Basic and acidic residues" evidence="1">
    <location>
        <begin position="476"/>
        <end position="487"/>
    </location>
</feature>